<evidence type="ECO:0000313" key="13">
    <source>
        <dbReference type="Proteomes" id="UP000318693"/>
    </source>
</evidence>
<name>A0A552WSD8_9MICO</name>
<proteinExistence type="inferred from homology"/>
<accession>A0A552WSD8</accession>
<evidence type="ECO:0000256" key="5">
    <source>
        <dbReference type="ARBA" id="ARBA00022475"/>
    </source>
</evidence>
<evidence type="ECO:0000256" key="11">
    <source>
        <dbReference type="SAM" id="MobiDB-lite"/>
    </source>
</evidence>
<gene>
    <name evidence="12" type="ORF">FJ693_08840</name>
</gene>
<evidence type="ECO:0000256" key="6">
    <source>
        <dbReference type="ARBA" id="ARBA00022500"/>
    </source>
</evidence>
<reference evidence="12 13" key="1">
    <citation type="submission" date="2019-07" db="EMBL/GenBank/DDBJ databases">
        <title>Georgenia wutianyii sp. nov. and Georgenia *** sp. nov. isolated from plateau pika (Ochotona curzoniae) in the Qinghai-Tibet plateau of China.</title>
        <authorList>
            <person name="Tian Z."/>
        </authorList>
    </citation>
    <scope>NUCLEOTIDE SEQUENCE [LARGE SCALE GENOMIC DNA]</scope>
    <source>
        <strain evidence="12 13">Z446</strain>
    </source>
</reference>
<dbReference type="InterPro" id="IPR012823">
    <property type="entry name" value="Flagell_FliJ"/>
</dbReference>
<evidence type="ECO:0000256" key="4">
    <source>
        <dbReference type="ARBA" id="ARBA00022448"/>
    </source>
</evidence>
<keyword evidence="9" id="KW-0472">Membrane</keyword>
<keyword evidence="7" id="KW-1005">Bacterial flagellum biogenesis</keyword>
<feature type="region of interest" description="Disordered" evidence="11">
    <location>
        <begin position="23"/>
        <end position="53"/>
    </location>
</feature>
<dbReference type="Gene3D" id="1.10.287.1700">
    <property type="match status" value="1"/>
</dbReference>
<dbReference type="GO" id="GO:0071973">
    <property type="term" value="P:bacterial-type flagellum-dependent cell motility"/>
    <property type="evidence" value="ECO:0007669"/>
    <property type="project" value="InterPro"/>
</dbReference>
<keyword evidence="4" id="KW-0813">Transport</keyword>
<keyword evidence="12" id="KW-0969">Cilium</keyword>
<keyword evidence="13" id="KW-1185">Reference proteome</keyword>
<evidence type="ECO:0000256" key="10">
    <source>
        <dbReference type="ARBA" id="ARBA00023225"/>
    </source>
</evidence>
<sequence>MSTFRLAGLGRLRRLQEDHAAAELARRATDRRGADRRTSDARDRLAGTVLSGTSDPQSWRAAVAARAAMSATVIAAQAAAEVAAEHETLAQSQWVAARKRSKTVEKLAERHRDEEQVAELRAEQQVLDEMATQRAARRVEEES</sequence>
<evidence type="ECO:0000256" key="1">
    <source>
        <dbReference type="ARBA" id="ARBA00004413"/>
    </source>
</evidence>
<dbReference type="AlphaFoldDB" id="A0A552WSD8"/>
<evidence type="ECO:0000256" key="9">
    <source>
        <dbReference type="ARBA" id="ARBA00023136"/>
    </source>
</evidence>
<comment type="caution">
    <text evidence="12">The sequence shown here is derived from an EMBL/GenBank/DDBJ whole genome shotgun (WGS) entry which is preliminary data.</text>
</comment>
<dbReference type="GO" id="GO:0006935">
    <property type="term" value="P:chemotaxis"/>
    <property type="evidence" value="ECO:0007669"/>
    <property type="project" value="UniProtKB-KW"/>
</dbReference>
<organism evidence="12 13">
    <name type="scientific">Georgenia yuyongxinii</name>
    <dbReference type="NCBI Taxonomy" id="2589797"/>
    <lineage>
        <taxon>Bacteria</taxon>
        <taxon>Bacillati</taxon>
        <taxon>Actinomycetota</taxon>
        <taxon>Actinomycetes</taxon>
        <taxon>Micrococcales</taxon>
        <taxon>Bogoriellaceae</taxon>
        <taxon>Georgenia</taxon>
    </lineage>
</organism>
<dbReference type="GO" id="GO:0009288">
    <property type="term" value="C:bacterial-type flagellum"/>
    <property type="evidence" value="ECO:0007669"/>
    <property type="project" value="InterPro"/>
</dbReference>
<evidence type="ECO:0000313" key="12">
    <source>
        <dbReference type="EMBL" id="TRW45626.1"/>
    </source>
</evidence>
<evidence type="ECO:0000256" key="3">
    <source>
        <dbReference type="ARBA" id="ARBA00020392"/>
    </source>
</evidence>
<protein>
    <recommendedName>
        <fullName evidence="3">Flagellar FliJ protein</fullName>
    </recommendedName>
</protein>
<feature type="compositionally biased region" description="Basic and acidic residues" evidence="11">
    <location>
        <begin position="23"/>
        <end position="45"/>
    </location>
</feature>
<keyword evidence="8" id="KW-0653">Protein transport</keyword>
<dbReference type="Pfam" id="PF02050">
    <property type="entry name" value="FliJ"/>
    <property type="match status" value="1"/>
</dbReference>
<dbReference type="EMBL" id="VJXR01000020">
    <property type="protein sequence ID" value="TRW45626.1"/>
    <property type="molecule type" value="Genomic_DNA"/>
</dbReference>
<dbReference type="GO" id="GO:0044781">
    <property type="term" value="P:bacterial-type flagellum organization"/>
    <property type="evidence" value="ECO:0007669"/>
    <property type="project" value="UniProtKB-KW"/>
</dbReference>
<evidence type="ECO:0000256" key="8">
    <source>
        <dbReference type="ARBA" id="ARBA00022927"/>
    </source>
</evidence>
<keyword evidence="6" id="KW-0145">Chemotaxis</keyword>
<dbReference type="GO" id="GO:0015031">
    <property type="term" value="P:protein transport"/>
    <property type="evidence" value="ECO:0007669"/>
    <property type="project" value="UniProtKB-KW"/>
</dbReference>
<comment type="subcellular location">
    <subcellularLocation>
        <location evidence="1">Cell membrane</location>
        <topology evidence="1">Peripheral membrane protein</topology>
        <orientation evidence="1">Cytoplasmic side</orientation>
    </subcellularLocation>
</comment>
<keyword evidence="5" id="KW-1003">Cell membrane</keyword>
<evidence type="ECO:0000256" key="7">
    <source>
        <dbReference type="ARBA" id="ARBA00022795"/>
    </source>
</evidence>
<comment type="similarity">
    <text evidence="2">Belongs to the FliJ family.</text>
</comment>
<keyword evidence="12" id="KW-0282">Flagellum</keyword>
<dbReference type="RefSeq" id="WP_143418176.1">
    <property type="nucleotide sequence ID" value="NZ_VJXR01000020.1"/>
</dbReference>
<dbReference type="InterPro" id="IPR053716">
    <property type="entry name" value="Flag_assembly_chemotaxis_eff"/>
</dbReference>
<dbReference type="GO" id="GO:0005886">
    <property type="term" value="C:plasma membrane"/>
    <property type="evidence" value="ECO:0007669"/>
    <property type="project" value="UniProtKB-SubCell"/>
</dbReference>
<keyword evidence="10" id="KW-1006">Bacterial flagellum protein export</keyword>
<keyword evidence="12" id="KW-0966">Cell projection</keyword>
<evidence type="ECO:0000256" key="2">
    <source>
        <dbReference type="ARBA" id="ARBA00010004"/>
    </source>
</evidence>
<dbReference type="Proteomes" id="UP000318693">
    <property type="component" value="Unassembled WGS sequence"/>
</dbReference>